<feature type="region of interest" description="Disordered" evidence="2">
    <location>
        <begin position="335"/>
        <end position="363"/>
    </location>
</feature>
<dbReference type="InterPro" id="IPR012337">
    <property type="entry name" value="RNaseH-like_sf"/>
</dbReference>
<dbReference type="SUPFAM" id="SSF54160">
    <property type="entry name" value="Chromo domain-like"/>
    <property type="match status" value="1"/>
</dbReference>
<feature type="domain" description="Chromo" evidence="3">
    <location>
        <begin position="221"/>
        <end position="252"/>
    </location>
</feature>
<dbReference type="Proteomes" id="UP001274896">
    <property type="component" value="Unassembled WGS sequence"/>
</dbReference>
<accession>A0AAE0V679</accession>
<dbReference type="GO" id="GO:0005634">
    <property type="term" value="C:nucleus"/>
    <property type="evidence" value="ECO:0007669"/>
    <property type="project" value="UniProtKB-SubCell"/>
</dbReference>
<dbReference type="EMBL" id="JAUCMX010000006">
    <property type="protein sequence ID" value="KAK3543837.1"/>
    <property type="molecule type" value="Genomic_DNA"/>
</dbReference>
<dbReference type="Pfam" id="PF24626">
    <property type="entry name" value="SH3_Tf2-1"/>
    <property type="match status" value="1"/>
</dbReference>
<evidence type="ECO:0000259" key="4">
    <source>
        <dbReference type="PROSITE" id="PS50994"/>
    </source>
</evidence>
<dbReference type="InterPro" id="IPR036397">
    <property type="entry name" value="RNaseH_sf"/>
</dbReference>
<proteinExistence type="predicted"/>
<dbReference type="SUPFAM" id="SSF53098">
    <property type="entry name" value="Ribonuclease H-like"/>
    <property type="match status" value="1"/>
</dbReference>
<dbReference type="PROSITE" id="PS50013">
    <property type="entry name" value="CHROMO_2"/>
    <property type="match status" value="1"/>
</dbReference>
<dbReference type="Gene3D" id="3.30.420.10">
    <property type="entry name" value="Ribonuclease H-like superfamily/Ribonuclease H"/>
    <property type="match status" value="1"/>
</dbReference>
<evidence type="ECO:0000313" key="5">
    <source>
        <dbReference type="EMBL" id="KAK3543837.1"/>
    </source>
</evidence>
<dbReference type="GO" id="GO:0015074">
    <property type="term" value="P:DNA integration"/>
    <property type="evidence" value="ECO:0007669"/>
    <property type="project" value="InterPro"/>
</dbReference>
<dbReference type="PROSITE" id="PS50994">
    <property type="entry name" value="INTEGRASE"/>
    <property type="match status" value="1"/>
</dbReference>
<dbReference type="GO" id="GO:0003676">
    <property type="term" value="F:nucleic acid binding"/>
    <property type="evidence" value="ECO:0007669"/>
    <property type="project" value="InterPro"/>
</dbReference>
<dbReference type="InterPro" id="IPR056924">
    <property type="entry name" value="SH3_Tf2-1"/>
</dbReference>
<evidence type="ECO:0000256" key="1">
    <source>
        <dbReference type="ARBA" id="ARBA00004123"/>
    </source>
</evidence>
<dbReference type="InterPro" id="IPR001584">
    <property type="entry name" value="Integrase_cat-core"/>
</dbReference>
<reference evidence="5" key="1">
    <citation type="submission" date="2023-06" db="EMBL/GenBank/DDBJ databases">
        <title>Male Hemibagrus guttatus genome.</title>
        <authorList>
            <person name="Bian C."/>
        </authorList>
    </citation>
    <scope>NUCLEOTIDE SEQUENCE</scope>
    <source>
        <strain evidence="5">Male_cb2023</strain>
        <tissue evidence="5">Muscle</tissue>
    </source>
</reference>
<evidence type="ECO:0000313" key="6">
    <source>
        <dbReference type="Proteomes" id="UP001274896"/>
    </source>
</evidence>
<name>A0AAE0V679_9TELE</name>
<gene>
    <name evidence="5" type="ORF">QTP70_030080</name>
</gene>
<evidence type="ECO:0008006" key="7">
    <source>
        <dbReference type="Google" id="ProtNLM"/>
    </source>
</evidence>
<dbReference type="AlphaFoldDB" id="A0AAE0V679"/>
<feature type="domain" description="Integrase catalytic" evidence="4">
    <location>
        <begin position="1"/>
        <end position="58"/>
    </location>
</feature>
<organism evidence="5 6">
    <name type="scientific">Hemibagrus guttatus</name>
    <dbReference type="NCBI Taxonomy" id="175788"/>
    <lineage>
        <taxon>Eukaryota</taxon>
        <taxon>Metazoa</taxon>
        <taxon>Chordata</taxon>
        <taxon>Craniata</taxon>
        <taxon>Vertebrata</taxon>
        <taxon>Euteleostomi</taxon>
        <taxon>Actinopterygii</taxon>
        <taxon>Neopterygii</taxon>
        <taxon>Teleostei</taxon>
        <taxon>Ostariophysi</taxon>
        <taxon>Siluriformes</taxon>
        <taxon>Bagridae</taxon>
        <taxon>Hemibagrus</taxon>
    </lineage>
</organism>
<dbReference type="PANTHER" id="PTHR37984">
    <property type="entry name" value="PROTEIN CBG26694"/>
    <property type="match status" value="1"/>
</dbReference>
<dbReference type="PANTHER" id="PTHR37984:SF5">
    <property type="entry name" value="PROTEIN NYNRIN-LIKE"/>
    <property type="match status" value="1"/>
</dbReference>
<sequence>MQTAEALFLHVFQNFSLPEDIVSDRGSQFTSQVWGSLCALLGIGVSLSSGYHPQSNAQNSLIHSSTGLTPFQCVLGYQPPLFPWSGEPSDIPAVEEWYQQSQEVWERAHVRLQRAVRRQRIQADWRRRPHPSYQVGQKVWLSTRNLRLKLPCRKLSPRFIGPFKIIPHGNPVTYRLRLPVTYRICPMFHVSLMKPAHPSTEGAPAGGEPPPPLDVEGSPAYRVWALLDSRQVRSRVQYLMDWEGSGAEERSWVDALEILPSRRTSTVTTRISLHRVRGGVRDIEPQEVFLEGGALSWPTREWIARGSSCPFFETTSGLCPGHKYGAHFMHATKASSQWGMPGTPPQGDIPKASEPPQLPPFDVEEQRLYSELLG</sequence>
<dbReference type="InterPro" id="IPR050951">
    <property type="entry name" value="Retrovirus_Pol_polyprotein"/>
</dbReference>
<comment type="subcellular location">
    <subcellularLocation>
        <location evidence="1">Nucleus</location>
    </subcellularLocation>
</comment>
<evidence type="ECO:0000259" key="3">
    <source>
        <dbReference type="PROSITE" id="PS50013"/>
    </source>
</evidence>
<dbReference type="InterPro" id="IPR000953">
    <property type="entry name" value="Chromo/chromo_shadow_dom"/>
</dbReference>
<keyword evidence="6" id="KW-1185">Reference proteome</keyword>
<dbReference type="InterPro" id="IPR016197">
    <property type="entry name" value="Chromo-like_dom_sf"/>
</dbReference>
<dbReference type="Gene3D" id="2.40.50.40">
    <property type="match status" value="1"/>
</dbReference>
<comment type="caution">
    <text evidence="5">The sequence shown here is derived from an EMBL/GenBank/DDBJ whole genome shotgun (WGS) entry which is preliminary data.</text>
</comment>
<evidence type="ECO:0000256" key="2">
    <source>
        <dbReference type="SAM" id="MobiDB-lite"/>
    </source>
</evidence>
<protein>
    <recommendedName>
        <fullName evidence="7">Integrase catalytic domain-containing protein</fullName>
    </recommendedName>
</protein>